<dbReference type="Proteomes" id="UP000009168">
    <property type="component" value="Unassembled WGS sequence"/>
</dbReference>
<name>Q23DL1_TETTS</name>
<dbReference type="RefSeq" id="XP_001014675.1">
    <property type="nucleotide sequence ID" value="XM_001014675.2"/>
</dbReference>
<dbReference type="EMBL" id="GG662712">
    <property type="protein sequence ID" value="EAR94340.1"/>
    <property type="molecule type" value="Genomic_DNA"/>
</dbReference>
<reference evidence="2" key="1">
    <citation type="journal article" date="2006" name="PLoS Biol.">
        <title>Macronuclear genome sequence of the ciliate Tetrahymena thermophila, a model eukaryote.</title>
        <authorList>
            <person name="Eisen J.A."/>
            <person name="Coyne R.S."/>
            <person name="Wu M."/>
            <person name="Wu D."/>
            <person name="Thiagarajan M."/>
            <person name="Wortman J.R."/>
            <person name="Badger J.H."/>
            <person name="Ren Q."/>
            <person name="Amedeo P."/>
            <person name="Jones K.M."/>
            <person name="Tallon L.J."/>
            <person name="Delcher A.L."/>
            <person name="Salzberg S.L."/>
            <person name="Silva J.C."/>
            <person name="Haas B.J."/>
            <person name="Majoros W.H."/>
            <person name="Farzad M."/>
            <person name="Carlton J.M."/>
            <person name="Smith R.K. Jr."/>
            <person name="Garg J."/>
            <person name="Pearlman R.E."/>
            <person name="Karrer K.M."/>
            <person name="Sun L."/>
            <person name="Manning G."/>
            <person name="Elde N.C."/>
            <person name="Turkewitz A.P."/>
            <person name="Asai D.J."/>
            <person name="Wilkes D.E."/>
            <person name="Wang Y."/>
            <person name="Cai H."/>
            <person name="Collins K."/>
            <person name="Stewart B.A."/>
            <person name="Lee S.R."/>
            <person name="Wilamowska K."/>
            <person name="Weinberg Z."/>
            <person name="Ruzzo W.L."/>
            <person name="Wloga D."/>
            <person name="Gaertig J."/>
            <person name="Frankel J."/>
            <person name="Tsao C.-C."/>
            <person name="Gorovsky M.A."/>
            <person name="Keeling P.J."/>
            <person name="Waller R.F."/>
            <person name="Patron N.J."/>
            <person name="Cherry J.M."/>
            <person name="Stover N.A."/>
            <person name="Krieger C.J."/>
            <person name="del Toro C."/>
            <person name="Ryder H.F."/>
            <person name="Williamson S.C."/>
            <person name="Barbeau R.A."/>
            <person name="Hamilton E.P."/>
            <person name="Orias E."/>
        </authorList>
    </citation>
    <scope>NUCLEOTIDE SEQUENCE [LARGE SCALE GENOMIC DNA]</scope>
    <source>
        <strain evidence="2">SB210</strain>
    </source>
</reference>
<gene>
    <name evidence="1" type="ORF">TTHERM_00046800</name>
</gene>
<organism evidence="1 2">
    <name type="scientific">Tetrahymena thermophila (strain SB210)</name>
    <dbReference type="NCBI Taxonomy" id="312017"/>
    <lineage>
        <taxon>Eukaryota</taxon>
        <taxon>Sar</taxon>
        <taxon>Alveolata</taxon>
        <taxon>Ciliophora</taxon>
        <taxon>Intramacronucleata</taxon>
        <taxon>Oligohymenophorea</taxon>
        <taxon>Hymenostomatida</taxon>
        <taxon>Tetrahymenina</taxon>
        <taxon>Tetrahymenidae</taxon>
        <taxon>Tetrahymena</taxon>
    </lineage>
</organism>
<sequence length="433" mass="50585">MQNILLTTGYQQPNLSKLQYGNVKKRIIQSCGSVEHFKVINEQHGSTLLVDKQVSQKRYSAQDQQSLKFNLTSLLNKKLQSYSKDAHNTQNHKLYQCSINNFNPIQLIPKQASSDKLPYLNRFRSLSEGSAFKRLASAKPAILNRKRSVTGQISQPHLNTQNQQLIHSQNYFDVNQALCVSNYLSCNTDRKQSSNKENKQTYNFEGLQSEKLPNFSKIAQVQVPHTKRLSNFQLLCEKNNNQTRYIANSQNQQSKNESLLFTKYNKTVQPFQVRKRGVSISDNSPFALIKTLNTQMSTTESMFLTENTENKSTQLFENRNSLEEIISQNEQDIKQKINSKDVDKNLAFNLKRLQFDKFFPKCGLTQKLKTYYEQIEKDYQDQYKKNLEKVRRVEIPEYQKTILRMIRQAQKKEVNIQSEYQSFNFNDSKLKYK</sequence>
<accession>Q23DL1</accession>
<dbReference type="HOGENOM" id="CLU_633860_0_0_1"/>
<dbReference type="KEGG" id="tet:TTHERM_00046800"/>
<keyword evidence="2" id="KW-1185">Reference proteome</keyword>
<dbReference type="GeneID" id="7842593"/>
<proteinExistence type="predicted"/>
<evidence type="ECO:0000313" key="1">
    <source>
        <dbReference type="EMBL" id="EAR94340.1"/>
    </source>
</evidence>
<protein>
    <submittedName>
        <fullName evidence="1">Uncharacterized protein</fullName>
    </submittedName>
</protein>
<dbReference type="AlphaFoldDB" id="Q23DL1"/>
<dbReference type="InParanoid" id="Q23DL1"/>
<evidence type="ECO:0000313" key="2">
    <source>
        <dbReference type="Proteomes" id="UP000009168"/>
    </source>
</evidence>